<proteinExistence type="predicted"/>
<dbReference type="EMBL" id="BGZK01000021">
    <property type="protein sequence ID" value="GBP06172.1"/>
    <property type="molecule type" value="Genomic_DNA"/>
</dbReference>
<evidence type="ECO:0000313" key="2">
    <source>
        <dbReference type="EMBL" id="GBP06172.1"/>
    </source>
</evidence>
<feature type="region of interest" description="Disordered" evidence="1">
    <location>
        <begin position="22"/>
        <end position="42"/>
    </location>
</feature>
<evidence type="ECO:0000313" key="3">
    <source>
        <dbReference type="Proteomes" id="UP000299102"/>
    </source>
</evidence>
<reference evidence="2 3" key="1">
    <citation type="journal article" date="2019" name="Commun. Biol.">
        <title>The bagworm genome reveals a unique fibroin gene that provides high tensile strength.</title>
        <authorList>
            <person name="Kono N."/>
            <person name="Nakamura H."/>
            <person name="Ohtoshi R."/>
            <person name="Tomita M."/>
            <person name="Numata K."/>
            <person name="Arakawa K."/>
        </authorList>
    </citation>
    <scope>NUCLEOTIDE SEQUENCE [LARGE SCALE GENOMIC DNA]</scope>
</reference>
<organism evidence="2 3">
    <name type="scientific">Eumeta variegata</name>
    <name type="common">Bagworm moth</name>
    <name type="synonym">Eumeta japonica</name>
    <dbReference type="NCBI Taxonomy" id="151549"/>
    <lineage>
        <taxon>Eukaryota</taxon>
        <taxon>Metazoa</taxon>
        <taxon>Ecdysozoa</taxon>
        <taxon>Arthropoda</taxon>
        <taxon>Hexapoda</taxon>
        <taxon>Insecta</taxon>
        <taxon>Pterygota</taxon>
        <taxon>Neoptera</taxon>
        <taxon>Endopterygota</taxon>
        <taxon>Lepidoptera</taxon>
        <taxon>Glossata</taxon>
        <taxon>Ditrysia</taxon>
        <taxon>Tineoidea</taxon>
        <taxon>Psychidae</taxon>
        <taxon>Oiketicinae</taxon>
        <taxon>Eumeta</taxon>
    </lineage>
</organism>
<dbReference type="AlphaFoldDB" id="A0A4C1SVH7"/>
<gene>
    <name evidence="2" type="ORF">EVAR_3538_1</name>
</gene>
<accession>A0A4C1SVH7</accession>
<comment type="caution">
    <text evidence="2">The sequence shown here is derived from an EMBL/GenBank/DDBJ whole genome shotgun (WGS) entry which is preliminary data.</text>
</comment>
<keyword evidence="3" id="KW-1185">Reference proteome</keyword>
<evidence type="ECO:0000256" key="1">
    <source>
        <dbReference type="SAM" id="MobiDB-lite"/>
    </source>
</evidence>
<dbReference type="Proteomes" id="UP000299102">
    <property type="component" value="Unassembled WGS sequence"/>
</dbReference>
<protein>
    <submittedName>
        <fullName evidence="2">Uncharacterized protein</fullName>
    </submittedName>
</protein>
<sequence>MIISEDELISASGPKLEVKMDRGLNQESNRVQERNSDWNRNRTSADSRIGLEIGSRIVAGMRMDIETTGIELATSQPNRRVPHSSDRAVRHAAPMSRIDFVARMMLRAERPPKNKRCFPITINFREFQPHRRHEPQHLGNRAALLFVP</sequence>
<name>A0A4C1SVH7_EUMVA</name>